<feature type="binding site" evidence="7">
    <location>
        <position position="147"/>
    </location>
    <ligand>
        <name>Zn(2+)</name>
        <dbReference type="ChEBI" id="CHEBI:29105"/>
        <note>catalytic</note>
    </ligand>
</feature>
<evidence type="ECO:0000256" key="5">
    <source>
        <dbReference type="ARBA" id="ARBA00022801"/>
    </source>
</evidence>
<organism evidence="8 9">
    <name type="scientific">Bosea psychrotolerans</name>
    <dbReference type="NCBI Taxonomy" id="1871628"/>
    <lineage>
        <taxon>Bacteria</taxon>
        <taxon>Pseudomonadati</taxon>
        <taxon>Pseudomonadota</taxon>
        <taxon>Alphaproteobacteria</taxon>
        <taxon>Hyphomicrobiales</taxon>
        <taxon>Boseaceae</taxon>
        <taxon>Bosea</taxon>
    </lineage>
</organism>
<evidence type="ECO:0000256" key="6">
    <source>
        <dbReference type="ARBA" id="ARBA00022833"/>
    </source>
</evidence>
<keyword evidence="6 7" id="KW-0862">Zinc</keyword>
<dbReference type="AlphaFoldDB" id="A0A2S4M6Y0"/>
<evidence type="ECO:0000256" key="3">
    <source>
        <dbReference type="ARBA" id="ARBA00022723"/>
    </source>
</evidence>
<dbReference type="GO" id="GO:0005737">
    <property type="term" value="C:cytoplasm"/>
    <property type="evidence" value="ECO:0007669"/>
    <property type="project" value="UniProtKB-SubCell"/>
</dbReference>
<dbReference type="GO" id="GO:0004521">
    <property type="term" value="F:RNA endonuclease activity"/>
    <property type="evidence" value="ECO:0007669"/>
    <property type="project" value="UniProtKB-UniRule"/>
</dbReference>
<keyword evidence="4 7" id="KW-0255">Endonuclease</keyword>
<keyword evidence="9" id="KW-1185">Reference proteome</keyword>
<dbReference type="InterPro" id="IPR002036">
    <property type="entry name" value="YbeY"/>
</dbReference>
<keyword evidence="7" id="KW-0690">Ribosome biogenesis</keyword>
<dbReference type="Gene3D" id="3.40.390.30">
    <property type="entry name" value="Metalloproteases ('zincins'), catalytic domain"/>
    <property type="match status" value="1"/>
</dbReference>
<dbReference type="GO" id="GO:0004222">
    <property type="term" value="F:metalloendopeptidase activity"/>
    <property type="evidence" value="ECO:0007669"/>
    <property type="project" value="InterPro"/>
</dbReference>
<dbReference type="NCBIfam" id="TIGR00043">
    <property type="entry name" value="rRNA maturation RNase YbeY"/>
    <property type="match status" value="1"/>
</dbReference>
<dbReference type="PANTHER" id="PTHR46986">
    <property type="entry name" value="ENDORIBONUCLEASE YBEY, CHLOROPLASTIC"/>
    <property type="match status" value="1"/>
</dbReference>
<dbReference type="HAMAP" id="MF_00009">
    <property type="entry name" value="Endoribonucl_YbeY"/>
    <property type="match status" value="1"/>
</dbReference>
<dbReference type="SUPFAM" id="SSF55486">
    <property type="entry name" value="Metalloproteases ('zincins'), catalytic domain"/>
    <property type="match status" value="1"/>
</dbReference>
<dbReference type="RefSeq" id="WP_245928280.1">
    <property type="nucleotide sequence ID" value="NZ_PQFZ01000009.1"/>
</dbReference>
<keyword evidence="7" id="KW-0963">Cytoplasm</keyword>
<evidence type="ECO:0000313" key="9">
    <source>
        <dbReference type="Proteomes" id="UP000236919"/>
    </source>
</evidence>
<evidence type="ECO:0000256" key="1">
    <source>
        <dbReference type="ARBA" id="ARBA00010875"/>
    </source>
</evidence>
<evidence type="ECO:0000256" key="4">
    <source>
        <dbReference type="ARBA" id="ARBA00022759"/>
    </source>
</evidence>
<dbReference type="Proteomes" id="UP000236919">
    <property type="component" value="Unassembled WGS sequence"/>
</dbReference>
<keyword evidence="7" id="KW-0698">rRNA processing</keyword>
<evidence type="ECO:0000256" key="2">
    <source>
        <dbReference type="ARBA" id="ARBA00022722"/>
    </source>
</evidence>
<comment type="caution">
    <text evidence="8">The sequence shown here is derived from an EMBL/GenBank/DDBJ whole genome shotgun (WGS) entry which is preliminary data.</text>
</comment>
<sequence length="189" mass="20681">MNDRPRMRRSAPHADRPAPELTLALRIQAKRWRELADLRQRVADAAQAALAVAPVTPLEGAELSLLMTDDKRIRVVNRDWRGFDKPTNVLSFPAAPPDRIAGSPVLGDIVLAYETIAREAQEEGKDFGDHVSHLVIHGLLHLLGEDHETPAQAERMEALEITALARLGIADPYADSEPLAPTPVLSTAS</sequence>
<comment type="cofactor">
    <cofactor evidence="7">
        <name>Zn(2+)</name>
        <dbReference type="ChEBI" id="CHEBI:29105"/>
    </cofactor>
    <text evidence="7">Binds 1 zinc ion.</text>
</comment>
<dbReference type="PANTHER" id="PTHR46986:SF1">
    <property type="entry name" value="ENDORIBONUCLEASE YBEY, CHLOROPLASTIC"/>
    <property type="match status" value="1"/>
</dbReference>
<evidence type="ECO:0000256" key="7">
    <source>
        <dbReference type="HAMAP-Rule" id="MF_00009"/>
    </source>
</evidence>
<dbReference type="EMBL" id="PQFZ01000009">
    <property type="protein sequence ID" value="POR50493.1"/>
    <property type="molecule type" value="Genomic_DNA"/>
</dbReference>
<dbReference type="InterPro" id="IPR023091">
    <property type="entry name" value="MetalPrtase_cat_dom_sf_prd"/>
</dbReference>
<proteinExistence type="inferred from homology"/>
<feature type="binding site" evidence="7">
    <location>
        <position position="141"/>
    </location>
    <ligand>
        <name>Zn(2+)</name>
        <dbReference type="ChEBI" id="CHEBI:29105"/>
        <note>catalytic</note>
    </ligand>
</feature>
<keyword evidence="2 7" id="KW-0540">Nuclease</keyword>
<accession>A0A2S4M6Y0</accession>
<keyword evidence="3 7" id="KW-0479">Metal-binding</keyword>
<dbReference type="GO" id="GO:0008270">
    <property type="term" value="F:zinc ion binding"/>
    <property type="evidence" value="ECO:0007669"/>
    <property type="project" value="UniProtKB-UniRule"/>
</dbReference>
<feature type="binding site" evidence="7">
    <location>
        <position position="137"/>
    </location>
    <ligand>
        <name>Zn(2+)</name>
        <dbReference type="ChEBI" id="CHEBI:29105"/>
        <note>catalytic</note>
    </ligand>
</feature>
<reference evidence="8 9" key="1">
    <citation type="submission" date="2018-01" db="EMBL/GenBank/DDBJ databases">
        <title>Genomic Encyclopedia of Type Strains, Phase III (KMG-III): the genomes of soil and plant-associated and newly described type strains.</title>
        <authorList>
            <person name="Whitman W."/>
        </authorList>
    </citation>
    <scope>NUCLEOTIDE SEQUENCE [LARGE SCALE GENOMIC DNA]</scope>
    <source>
        <strain evidence="8 9">1131</strain>
    </source>
</reference>
<comment type="function">
    <text evidence="7">Single strand-specific metallo-endoribonuclease involved in late-stage 70S ribosome quality control and in maturation of the 3' terminus of the 16S rRNA.</text>
</comment>
<dbReference type="Pfam" id="PF02130">
    <property type="entry name" value="YbeY"/>
    <property type="match status" value="1"/>
</dbReference>
<dbReference type="EC" id="3.1.-.-" evidence="7"/>
<comment type="subcellular location">
    <subcellularLocation>
        <location evidence="7">Cytoplasm</location>
    </subcellularLocation>
</comment>
<comment type="similarity">
    <text evidence="1 7">Belongs to the endoribonuclease YbeY family.</text>
</comment>
<keyword evidence="5 7" id="KW-0378">Hydrolase</keyword>
<protein>
    <recommendedName>
        <fullName evidence="7">Endoribonuclease YbeY</fullName>
        <ecNumber evidence="7">3.1.-.-</ecNumber>
    </recommendedName>
</protein>
<dbReference type="GO" id="GO:0006364">
    <property type="term" value="P:rRNA processing"/>
    <property type="evidence" value="ECO:0007669"/>
    <property type="project" value="UniProtKB-UniRule"/>
</dbReference>
<name>A0A2S4M6Y0_9HYPH</name>
<evidence type="ECO:0000313" key="8">
    <source>
        <dbReference type="EMBL" id="POR50493.1"/>
    </source>
</evidence>
<gene>
    <name evidence="7" type="primary">ybeY</name>
    <name evidence="8" type="ORF">CYD53_109203</name>
</gene>